<dbReference type="Proteomes" id="UP001418222">
    <property type="component" value="Unassembled WGS sequence"/>
</dbReference>
<evidence type="ECO:0000313" key="2">
    <source>
        <dbReference type="Proteomes" id="UP001418222"/>
    </source>
</evidence>
<dbReference type="AlphaFoldDB" id="A0AAP0AT70"/>
<dbReference type="EMBL" id="JBBWWQ010000021">
    <property type="protein sequence ID" value="KAK8914085.1"/>
    <property type="molecule type" value="Genomic_DNA"/>
</dbReference>
<sequence length="67" mass="7713">MRSRSIIFFPVRNRRPLVREKRSNRLPCLRTPIPGAFVDGIRFREWIQIALVETFIPAVLSCSQSGG</sequence>
<comment type="caution">
    <text evidence="1">The sequence shown here is derived from an EMBL/GenBank/DDBJ whole genome shotgun (WGS) entry which is preliminary data.</text>
</comment>
<evidence type="ECO:0000313" key="1">
    <source>
        <dbReference type="EMBL" id="KAK8914085.1"/>
    </source>
</evidence>
<keyword evidence="2" id="KW-1185">Reference proteome</keyword>
<organism evidence="1 2">
    <name type="scientific">Platanthera zijinensis</name>
    <dbReference type="NCBI Taxonomy" id="2320716"/>
    <lineage>
        <taxon>Eukaryota</taxon>
        <taxon>Viridiplantae</taxon>
        <taxon>Streptophyta</taxon>
        <taxon>Embryophyta</taxon>
        <taxon>Tracheophyta</taxon>
        <taxon>Spermatophyta</taxon>
        <taxon>Magnoliopsida</taxon>
        <taxon>Liliopsida</taxon>
        <taxon>Asparagales</taxon>
        <taxon>Orchidaceae</taxon>
        <taxon>Orchidoideae</taxon>
        <taxon>Orchideae</taxon>
        <taxon>Orchidinae</taxon>
        <taxon>Platanthera</taxon>
    </lineage>
</organism>
<accession>A0AAP0AT70</accession>
<proteinExistence type="predicted"/>
<reference evidence="1 2" key="1">
    <citation type="journal article" date="2022" name="Nat. Plants">
        <title>Genomes of leafy and leafless Platanthera orchids illuminate the evolution of mycoheterotrophy.</title>
        <authorList>
            <person name="Li M.H."/>
            <person name="Liu K.W."/>
            <person name="Li Z."/>
            <person name="Lu H.C."/>
            <person name="Ye Q.L."/>
            <person name="Zhang D."/>
            <person name="Wang J.Y."/>
            <person name="Li Y.F."/>
            <person name="Zhong Z.M."/>
            <person name="Liu X."/>
            <person name="Yu X."/>
            <person name="Liu D.K."/>
            <person name="Tu X.D."/>
            <person name="Liu B."/>
            <person name="Hao Y."/>
            <person name="Liao X.Y."/>
            <person name="Jiang Y.T."/>
            <person name="Sun W.H."/>
            <person name="Chen J."/>
            <person name="Chen Y.Q."/>
            <person name="Ai Y."/>
            <person name="Zhai J.W."/>
            <person name="Wu S.S."/>
            <person name="Zhou Z."/>
            <person name="Hsiao Y.Y."/>
            <person name="Wu W.L."/>
            <person name="Chen Y.Y."/>
            <person name="Lin Y.F."/>
            <person name="Hsu J.L."/>
            <person name="Li C.Y."/>
            <person name="Wang Z.W."/>
            <person name="Zhao X."/>
            <person name="Zhong W.Y."/>
            <person name="Ma X.K."/>
            <person name="Ma L."/>
            <person name="Huang J."/>
            <person name="Chen G.Z."/>
            <person name="Huang M.Z."/>
            <person name="Huang L."/>
            <person name="Peng D.H."/>
            <person name="Luo Y.B."/>
            <person name="Zou S.Q."/>
            <person name="Chen S.P."/>
            <person name="Lan S."/>
            <person name="Tsai W.C."/>
            <person name="Van de Peer Y."/>
            <person name="Liu Z.J."/>
        </authorList>
    </citation>
    <scope>NUCLEOTIDE SEQUENCE [LARGE SCALE GENOMIC DNA]</scope>
    <source>
        <strain evidence="1">Lor287</strain>
    </source>
</reference>
<protein>
    <submittedName>
        <fullName evidence="1">Uncharacterized protein</fullName>
    </submittedName>
</protein>
<name>A0AAP0AT70_9ASPA</name>
<gene>
    <name evidence="1" type="ORF">KSP39_PZI024078</name>
</gene>